<feature type="transmembrane region" description="Helical" evidence="1">
    <location>
        <begin position="87"/>
        <end position="106"/>
    </location>
</feature>
<accession>A0A1X3GCA7</accession>
<name>A0A1X3GCA7_9BRAD</name>
<feature type="transmembrane region" description="Helical" evidence="1">
    <location>
        <begin position="54"/>
        <end position="75"/>
    </location>
</feature>
<sequence>MQDNLRVRSTAQIAGHPIHPMLVPIPIACFIGALLTDIAYVVSAEIMWADFSAWLLVVGVIFGVLAAIAGLTDFLGNRLVRAQPPAWPHLIGNAVALVLAIVNALIHTRDAWTSVWPTGLILSAITVLILPVTGWLGWAMVYRHGVGVAR</sequence>
<gene>
    <name evidence="4" type="ORF">BST63_05755</name>
    <name evidence="3" type="ORF">BSZ18_26260</name>
</gene>
<organism evidence="3 5">
    <name type="scientific">Bradyrhizobium canariense</name>
    <dbReference type="NCBI Taxonomy" id="255045"/>
    <lineage>
        <taxon>Bacteria</taxon>
        <taxon>Pseudomonadati</taxon>
        <taxon>Pseudomonadota</taxon>
        <taxon>Alphaproteobacteria</taxon>
        <taxon>Hyphomicrobiales</taxon>
        <taxon>Nitrobacteraceae</taxon>
        <taxon>Bradyrhizobium</taxon>
    </lineage>
</organism>
<comment type="caution">
    <text evidence="3">The sequence shown here is derived from an EMBL/GenBank/DDBJ whole genome shotgun (WGS) entry which is preliminary data.</text>
</comment>
<feature type="transmembrane region" description="Helical" evidence="1">
    <location>
        <begin position="21"/>
        <end position="42"/>
    </location>
</feature>
<evidence type="ECO:0000313" key="3">
    <source>
        <dbReference type="EMBL" id="OSJ05027.1"/>
    </source>
</evidence>
<dbReference type="Pfam" id="PF09990">
    <property type="entry name" value="DUF2231"/>
    <property type="match status" value="1"/>
</dbReference>
<dbReference type="PIRSF" id="PIRSF029509">
    <property type="entry name" value="UCP029509"/>
    <property type="match status" value="1"/>
</dbReference>
<keyword evidence="1" id="KW-0812">Transmembrane</keyword>
<evidence type="ECO:0000313" key="6">
    <source>
        <dbReference type="Proteomes" id="UP000193884"/>
    </source>
</evidence>
<dbReference type="EMBL" id="NAFI01000183">
    <property type="protein sequence ID" value="OSJ05027.1"/>
    <property type="molecule type" value="Genomic_DNA"/>
</dbReference>
<dbReference type="InterPro" id="IPR019251">
    <property type="entry name" value="DUF2231_TM"/>
</dbReference>
<keyword evidence="1" id="KW-1133">Transmembrane helix</keyword>
<dbReference type="RefSeq" id="WP_085357988.1">
    <property type="nucleotide sequence ID" value="NZ_NAFC01000177.1"/>
</dbReference>
<keyword evidence="1" id="KW-0472">Membrane</keyword>
<protein>
    <recommendedName>
        <fullName evidence="2">DUF2231 domain-containing protein</fullName>
    </recommendedName>
</protein>
<dbReference type="AlphaFoldDB" id="A0A1X3GCA7"/>
<dbReference type="InterPro" id="IPR016923">
    <property type="entry name" value="UCP029509"/>
</dbReference>
<feature type="transmembrane region" description="Helical" evidence="1">
    <location>
        <begin position="118"/>
        <end position="141"/>
    </location>
</feature>
<dbReference type="Proteomes" id="UP000193553">
    <property type="component" value="Unassembled WGS sequence"/>
</dbReference>
<evidence type="ECO:0000313" key="4">
    <source>
        <dbReference type="EMBL" id="OSJ33416.1"/>
    </source>
</evidence>
<dbReference type="EMBL" id="NAFK01000135">
    <property type="protein sequence ID" value="OSJ33416.1"/>
    <property type="molecule type" value="Genomic_DNA"/>
</dbReference>
<evidence type="ECO:0000259" key="2">
    <source>
        <dbReference type="Pfam" id="PF09990"/>
    </source>
</evidence>
<dbReference type="OrthoDB" id="2873672at2"/>
<feature type="domain" description="DUF2231" evidence="2">
    <location>
        <begin position="15"/>
        <end position="149"/>
    </location>
</feature>
<dbReference type="Proteomes" id="UP000193884">
    <property type="component" value="Unassembled WGS sequence"/>
</dbReference>
<reference evidence="5 6" key="1">
    <citation type="submission" date="2017-03" db="EMBL/GenBank/DDBJ databases">
        <title>Whole genome sequences of fourteen strains of Bradyrhizobium canariense and one strain of Bradyrhizobium japonicum isolated from Lupinus (Papilionoideae: Genisteae) species in Algeria.</title>
        <authorList>
            <person name="Crovadore J."/>
            <person name="Chekireb D."/>
            <person name="Brachmann A."/>
            <person name="Chablais R."/>
            <person name="Cochard B."/>
            <person name="Lefort F."/>
        </authorList>
    </citation>
    <scope>NUCLEOTIDE SEQUENCE [LARGE SCALE GENOMIC DNA]</scope>
    <source>
        <strain evidence="3 5">UBMA195</strain>
        <strain evidence="4 6">UBMAN05</strain>
    </source>
</reference>
<evidence type="ECO:0000313" key="5">
    <source>
        <dbReference type="Proteomes" id="UP000193553"/>
    </source>
</evidence>
<proteinExistence type="predicted"/>
<keyword evidence="6" id="KW-1185">Reference proteome</keyword>
<evidence type="ECO:0000256" key="1">
    <source>
        <dbReference type="SAM" id="Phobius"/>
    </source>
</evidence>